<feature type="binding site" evidence="6">
    <location>
        <position position="132"/>
    </location>
    <ligand>
        <name>S-adenosyl-L-methionine</name>
        <dbReference type="ChEBI" id="CHEBI:59789"/>
    </ligand>
</feature>
<dbReference type="Gene3D" id="3.30.70.1170">
    <property type="entry name" value="Sun protein, domain 3"/>
    <property type="match status" value="1"/>
</dbReference>
<evidence type="ECO:0000256" key="1">
    <source>
        <dbReference type="ARBA" id="ARBA00022490"/>
    </source>
</evidence>
<evidence type="ECO:0000259" key="7">
    <source>
        <dbReference type="PROSITE" id="PS51686"/>
    </source>
</evidence>
<organism evidence="8 9">
    <name type="scientific">Enterococcus canintestini</name>
    <dbReference type="NCBI Taxonomy" id="317010"/>
    <lineage>
        <taxon>Bacteria</taxon>
        <taxon>Bacillati</taxon>
        <taxon>Bacillota</taxon>
        <taxon>Bacilli</taxon>
        <taxon>Lactobacillales</taxon>
        <taxon>Enterococcaceae</taxon>
        <taxon>Enterococcus</taxon>
    </lineage>
</organism>
<dbReference type="NCBIfam" id="TIGR00446">
    <property type="entry name" value="nop2p"/>
    <property type="match status" value="1"/>
</dbReference>
<dbReference type="InterPro" id="IPR001678">
    <property type="entry name" value="MeTrfase_RsmB-F_NOP2_dom"/>
</dbReference>
<dbReference type="STRING" id="317010.RU96_GL001275"/>
<dbReference type="Proteomes" id="UP000182835">
    <property type="component" value="Unassembled WGS sequence"/>
</dbReference>
<dbReference type="Pfam" id="PF01189">
    <property type="entry name" value="Methyltr_RsmB-F"/>
    <property type="match status" value="1"/>
</dbReference>
<evidence type="ECO:0000256" key="3">
    <source>
        <dbReference type="ARBA" id="ARBA00022679"/>
    </source>
</evidence>
<protein>
    <recommendedName>
        <fullName evidence="7">SAM-dependent MTase RsmB/NOP-type domain-containing protein</fullName>
    </recommendedName>
</protein>
<evidence type="ECO:0000256" key="2">
    <source>
        <dbReference type="ARBA" id="ARBA00022603"/>
    </source>
</evidence>
<dbReference type="CDD" id="cd02440">
    <property type="entry name" value="AdoMet_MTases"/>
    <property type="match status" value="1"/>
</dbReference>
<dbReference type="PANTHER" id="PTHR22807">
    <property type="entry name" value="NOP2 YEAST -RELATED NOL1/NOP2/FMU SUN DOMAIN-CONTAINING"/>
    <property type="match status" value="1"/>
</dbReference>
<feature type="binding site" evidence="6">
    <location>
        <position position="177"/>
    </location>
    <ligand>
        <name>S-adenosyl-L-methionine</name>
        <dbReference type="ChEBI" id="CHEBI:59789"/>
    </ligand>
</feature>
<dbReference type="EMBL" id="JXKG01000021">
    <property type="protein sequence ID" value="OJG14270.1"/>
    <property type="molecule type" value="Genomic_DNA"/>
</dbReference>
<dbReference type="GO" id="GO:0008173">
    <property type="term" value="F:RNA methyltransferase activity"/>
    <property type="evidence" value="ECO:0007669"/>
    <property type="project" value="InterPro"/>
</dbReference>
<dbReference type="GO" id="GO:0008757">
    <property type="term" value="F:S-adenosylmethionine-dependent methyltransferase activity"/>
    <property type="evidence" value="ECO:0007669"/>
    <property type="project" value="InterPro"/>
</dbReference>
<keyword evidence="1" id="KW-0963">Cytoplasm</keyword>
<dbReference type="Pfam" id="PF13636">
    <property type="entry name" value="Methyltranf_PUA"/>
    <property type="match status" value="1"/>
</dbReference>
<dbReference type="InterPro" id="IPR049560">
    <property type="entry name" value="MeTrfase_RsmB-F_NOP2_cat"/>
</dbReference>
<dbReference type="PROSITE" id="PS51686">
    <property type="entry name" value="SAM_MT_RSMB_NOP"/>
    <property type="match status" value="1"/>
</dbReference>
<dbReference type="InterPro" id="IPR027391">
    <property type="entry name" value="Nol1_Nop2_Fmu_2"/>
</dbReference>
<comment type="similarity">
    <text evidence="6">Belongs to the class I-like SAM-binding methyltransferase superfamily. RsmB/NOP family.</text>
</comment>
<dbReference type="InterPro" id="IPR023267">
    <property type="entry name" value="RCMT"/>
</dbReference>
<dbReference type="GO" id="GO:0001510">
    <property type="term" value="P:RNA methylation"/>
    <property type="evidence" value="ECO:0007669"/>
    <property type="project" value="InterPro"/>
</dbReference>
<keyword evidence="3 6" id="KW-0808">Transferase</keyword>
<keyword evidence="5 6" id="KW-0694">RNA-binding</keyword>
<dbReference type="OrthoDB" id="9810297at2"/>
<dbReference type="AlphaFoldDB" id="A0A1L8R3C5"/>
<dbReference type="Pfam" id="PF17126">
    <property type="entry name" value="RsmF_methylt_CI"/>
    <property type="match status" value="1"/>
</dbReference>
<dbReference type="GO" id="GO:0003723">
    <property type="term" value="F:RNA binding"/>
    <property type="evidence" value="ECO:0007669"/>
    <property type="project" value="UniProtKB-UniRule"/>
</dbReference>
<reference evidence="8 9" key="1">
    <citation type="submission" date="2014-12" db="EMBL/GenBank/DDBJ databases">
        <title>Draft genome sequences of 29 type strains of Enterococci.</title>
        <authorList>
            <person name="Zhong Z."/>
            <person name="Sun Z."/>
            <person name="Liu W."/>
            <person name="Zhang W."/>
            <person name="Zhang H."/>
        </authorList>
    </citation>
    <scope>NUCLEOTIDE SEQUENCE [LARGE SCALE GENOMIC DNA]</scope>
    <source>
        <strain evidence="8 9">DSM 21207</strain>
    </source>
</reference>
<feature type="active site" description="Nucleophile" evidence="6">
    <location>
        <position position="230"/>
    </location>
</feature>
<evidence type="ECO:0000256" key="4">
    <source>
        <dbReference type="ARBA" id="ARBA00022691"/>
    </source>
</evidence>
<dbReference type="InterPro" id="IPR031340">
    <property type="entry name" value="RsmF_methylt_CI"/>
</dbReference>
<keyword evidence="2 6" id="KW-0489">Methyltransferase</keyword>
<sequence length="462" mass="50955">MELPKAFYTKYQNLLKDEASDFFDALTKGQVTKGYRVNPLKPNFYAMIEKYAPHNKVAAPYAPNAYLGSVGGRTLLHQAGYVYSQEPSAMLVATAADCQPGEKVLDLCAAPGGKSTQLATQLKGEGLLVANEIFPKRAKILAENIERWGVSNAIVTNHAPAELVKNFSGFFDRIVVDAPCSGEGMFRKDPVALSEWQEQTPLKCAKRQKEILTAAVKMLKTGGTLVYSTCTFAPEENEEIISWLLKEYPFTIVPIPQAQTNVSSGRPEWGDGNPALAKAVRLWPHLNQGEGHFVAKLIFQGENTVAKPKKKHKKVGLTKEVSSLVADFTHKFPQPENTTIQLFGDHIWAAPKNAPDLTGIKVLRNGVELGVVKKRRIEPSFNLAMAVTDKTLPAFPTLQINYEDWLHYVAGETFTKPGNDSWVLLCVDAIPVGFGKQVQGLVKNFYPKGLRFKGEPGPEEKE</sequence>
<evidence type="ECO:0000256" key="6">
    <source>
        <dbReference type="PROSITE-ProRule" id="PRU01023"/>
    </source>
</evidence>
<dbReference type="Pfam" id="PF17125">
    <property type="entry name" value="Methyltr_RsmF_N"/>
    <property type="match status" value="1"/>
</dbReference>
<dbReference type="Gene3D" id="2.30.130.60">
    <property type="match status" value="1"/>
</dbReference>
<accession>A0A1L8R3C5</accession>
<proteinExistence type="inferred from homology"/>
<dbReference type="CDD" id="cd21147">
    <property type="entry name" value="RsmF_methylt_CTD1"/>
    <property type="match status" value="1"/>
</dbReference>
<comment type="caution">
    <text evidence="6">Lacks conserved residue(s) required for the propagation of feature annotation.</text>
</comment>
<dbReference type="InterPro" id="IPR031341">
    <property type="entry name" value="Methyltr_RsmF_N"/>
</dbReference>
<dbReference type="PRINTS" id="PR02008">
    <property type="entry name" value="RCMTFAMILY"/>
</dbReference>
<gene>
    <name evidence="8" type="ORF">RU96_GL001275</name>
</gene>
<name>A0A1L8R3C5_9ENTE</name>
<feature type="binding site" evidence="6">
    <location>
        <begin position="108"/>
        <end position="114"/>
    </location>
    <ligand>
        <name>S-adenosyl-L-methionine</name>
        <dbReference type="ChEBI" id="CHEBI:59789"/>
    </ligand>
</feature>
<dbReference type="InterPro" id="IPR029063">
    <property type="entry name" value="SAM-dependent_MTases_sf"/>
</dbReference>
<dbReference type="GO" id="GO:0006396">
    <property type="term" value="P:RNA processing"/>
    <property type="evidence" value="ECO:0007669"/>
    <property type="project" value="InterPro"/>
</dbReference>
<dbReference type="Gene3D" id="3.40.50.150">
    <property type="entry name" value="Vaccinia Virus protein VP39"/>
    <property type="match status" value="1"/>
</dbReference>
<dbReference type="RefSeq" id="WP_071865504.1">
    <property type="nucleotide sequence ID" value="NZ_JBHLVQ010000008.1"/>
</dbReference>
<dbReference type="PANTHER" id="PTHR22807:SF30">
    <property type="entry name" value="28S RRNA (CYTOSINE(4447)-C(5))-METHYLTRANSFERASE-RELATED"/>
    <property type="match status" value="1"/>
</dbReference>
<evidence type="ECO:0000313" key="8">
    <source>
        <dbReference type="EMBL" id="OJG14270.1"/>
    </source>
</evidence>
<dbReference type="InterPro" id="IPR011023">
    <property type="entry name" value="Nop2p"/>
</dbReference>
<evidence type="ECO:0000313" key="9">
    <source>
        <dbReference type="Proteomes" id="UP000182835"/>
    </source>
</evidence>
<evidence type="ECO:0000256" key="5">
    <source>
        <dbReference type="ARBA" id="ARBA00022884"/>
    </source>
</evidence>
<feature type="domain" description="SAM-dependent MTase RsmB/NOP-type" evidence="7">
    <location>
        <begin position="1"/>
        <end position="300"/>
    </location>
</feature>
<comment type="caution">
    <text evidence="8">The sequence shown here is derived from an EMBL/GenBank/DDBJ whole genome shotgun (WGS) entry which is preliminary data.</text>
</comment>
<keyword evidence="4 6" id="KW-0949">S-adenosyl-L-methionine</keyword>
<dbReference type="SUPFAM" id="SSF53335">
    <property type="entry name" value="S-adenosyl-L-methionine-dependent methyltransferases"/>
    <property type="match status" value="1"/>
</dbReference>